<comment type="caution">
    <text evidence="2">The sequence shown here is derived from an EMBL/GenBank/DDBJ whole genome shotgun (WGS) entry which is preliminary data.</text>
</comment>
<feature type="region of interest" description="Disordered" evidence="1">
    <location>
        <begin position="44"/>
        <end position="72"/>
    </location>
</feature>
<keyword evidence="3" id="KW-1185">Reference proteome</keyword>
<reference evidence="3" key="1">
    <citation type="journal article" date="2019" name="Gigascience">
        <title>De novo genome assembly of the endangered Acer yangbiense, a plant species with extremely small populations endemic to Yunnan Province, China.</title>
        <authorList>
            <person name="Yang J."/>
            <person name="Wariss H.M."/>
            <person name="Tao L."/>
            <person name="Zhang R."/>
            <person name="Yun Q."/>
            <person name="Hollingsworth P."/>
            <person name="Dao Z."/>
            <person name="Luo G."/>
            <person name="Guo H."/>
            <person name="Ma Y."/>
            <person name="Sun W."/>
        </authorList>
    </citation>
    <scope>NUCLEOTIDE SEQUENCE [LARGE SCALE GENOMIC DNA]</scope>
    <source>
        <strain evidence="3">cv. br00</strain>
    </source>
</reference>
<gene>
    <name evidence="2" type="ORF">DKX38_016894</name>
</gene>
<feature type="region of interest" description="Disordered" evidence="1">
    <location>
        <begin position="1"/>
        <end position="22"/>
    </location>
</feature>
<evidence type="ECO:0000256" key="1">
    <source>
        <dbReference type="SAM" id="MobiDB-lite"/>
    </source>
</evidence>
<evidence type="ECO:0000313" key="2">
    <source>
        <dbReference type="EMBL" id="KAB5533808.1"/>
    </source>
</evidence>
<feature type="compositionally biased region" description="Basic residues" evidence="1">
    <location>
        <begin position="44"/>
        <end position="54"/>
    </location>
</feature>
<name>A0A5N5KUI8_9ROSI</name>
<evidence type="ECO:0000313" key="3">
    <source>
        <dbReference type="Proteomes" id="UP000326939"/>
    </source>
</evidence>
<dbReference type="Proteomes" id="UP000326939">
    <property type="component" value="Chromosome 11"/>
</dbReference>
<dbReference type="EMBL" id="VDCV01000011">
    <property type="protein sequence ID" value="KAB5533808.1"/>
    <property type="molecule type" value="Genomic_DNA"/>
</dbReference>
<accession>A0A5N5KUI8</accession>
<organism evidence="2 3">
    <name type="scientific">Salix brachista</name>
    <dbReference type="NCBI Taxonomy" id="2182728"/>
    <lineage>
        <taxon>Eukaryota</taxon>
        <taxon>Viridiplantae</taxon>
        <taxon>Streptophyta</taxon>
        <taxon>Embryophyta</taxon>
        <taxon>Tracheophyta</taxon>
        <taxon>Spermatophyta</taxon>
        <taxon>Magnoliopsida</taxon>
        <taxon>eudicotyledons</taxon>
        <taxon>Gunneridae</taxon>
        <taxon>Pentapetalae</taxon>
        <taxon>rosids</taxon>
        <taxon>fabids</taxon>
        <taxon>Malpighiales</taxon>
        <taxon>Salicaceae</taxon>
        <taxon>Saliceae</taxon>
        <taxon>Salix</taxon>
    </lineage>
</organism>
<dbReference type="AlphaFoldDB" id="A0A5N5KUI8"/>
<proteinExistence type="predicted"/>
<sequence length="176" mass="20150">MASALSISSSKEEEQTNKFCLSQSETESIFEVKSYRKIKKKTTAKKSKELKRKVNRDVEDTKRKRKDTQQCNPDKSALFHRSLPLEDKIVLLKVEVKDSNEVIAKELKVSVTDEVITKKVNVLKSSFETNDKETEMKKYFILALSSLEGSKNKDMTQEKEIDTSMSSLSFSIPLMN</sequence>
<protein>
    <submittedName>
        <fullName evidence="2">Uncharacterized protein</fullName>
    </submittedName>
</protein>